<organism evidence="3 4">
    <name type="scientific">Myxococcus fulvus (strain ATCC BAA-855 / HW-1)</name>
    <dbReference type="NCBI Taxonomy" id="483219"/>
    <lineage>
        <taxon>Bacteria</taxon>
        <taxon>Pseudomonadati</taxon>
        <taxon>Myxococcota</taxon>
        <taxon>Myxococcia</taxon>
        <taxon>Myxococcales</taxon>
        <taxon>Cystobacterineae</taxon>
        <taxon>Myxococcaceae</taxon>
        <taxon>Myxococcus</taxon>
    </lineage>
</organism>
<gene>
    <name evidence="3" type="ordered locus">LILAB_00305</name>
</gene>
<feature type="chain" id="PRO_5003368424" description="Lipoprotein" evidence="2">
    <location>
        <begin position="19"/>
        <end position="318"/>
    </location>
</feature>
<dbReference type="HOGENOM" id="CLU_075783_0_0_7"/>
<feature type="signal peptide" evidence="2">
    <location>
        <begin position="1"/>
        <end position="18"/>
    </location>
</feature>
<accession>F8C8F1</accession>
<dbReference type="Proteomes" id="UP000000488">
    <property type="component" value="Chromosome"/>
</dbReference>
<dbReference type="AlphaFoldDB" id="F8C8F1"/>
<feature type="compositionally biased region" description="Low complexity" evidence="1">
    <location>
        <begin position="239"/>
        <end position="269"/>
    </location>
</feature>
<evidence type="ECO:0000256" key="1">
    <source>
        <dbReference type="SAM" id="MobiDB-lite"/>
    </source>
</evidence>
<feature type="region of interest" description="Disordered" evidence="1">
    <location>
        <begin position="299"/>
        <end position="318"/>
    </location>
</feature>
<evidence type="ECO:0000313" key="3">
    <source>
        <dbReference type="EMBL" id="AEI61997.1"/>
    </source>
</evidence>
<proteinExistence type="predicted"/>
<evidence type="ECO:0000256" key="2">
    <source>
        <dbReference type="SAM" id="SignalP"/>
    </source>
</evidence>
<protein>
    <recommendedName>
        <fullName evidence="5">Lipoprotein</fullName>
    </recommendedName>
</protein>
<evidence type="ECO:0008006" key="5">
    <source>
        <dbReference type="Google" id="ProtNLM"/>
    </source>
</evidence>
<keyword evidence="2" id="KW-0732">Signal</keyword>
<feature type="region of interest" description="Disordered" evidence="1">
    <location>
        <begin position="225"/>
        <end position="270"/>
    </location>
</feature>
<dbReference type="EMBL" id="CP002830">
    <property type="protein sequence ID" value="AEI61997.1"/>
    <property type="molecule type" value="Genomic_DNA"/>
</dbReference>
<reference evidence="3 4" key="1">
    <citation type="journal article" date="2011" name="J. Bacteriol.">
        <title>Genome sequence of the halotolerant marine bacterium Myxococcus fulvus HW-1.</title>
        <authorList>
            <person name="Li Z.F."/>
            <person name="Li X."/>
            <person name="Liu H."/>
            <person name="Liu X."/>
            <person name="Han K."/>
            <person name="Wu Z.H."/>
            <person name="Hu W."/>
            <person name="Li F.F."/>
            <person name="Li Y.Z."/>
        </authorList>
    </citation>
    <scope>NUCLEOTIDE SEQUENCE [LARGE SCALE GENOMIC DNA]</scope>
    <source>
        <strain evidence="4">ATCC BAA-855 / HW-1</strain>
    </source>
</reference>
<dbReference type="PROSITE" id="PS51257">
    <property type="entry name" value="PROKAR_LIPOPROTEIN"/>
    <property type="match status" value="1"/>
</dbReference>
<sequence>MHTSLRFASLLLASSLTAGCLGPETDADTAEVQSIEQQATDPSFRVYNVVEAVLPAGNYDGVAGNECVALINPEHRLRKIIIVETAGANGACALNAYSAGSAFSFTWGDTSVYQGPAGIASIRAALSDDDGAVHRLTGTLTSEATTLAHLQAFPTQTHAQQATQLKSFEAVRVHSIYDFEGQEQVYAEAAYQSVRVTQPCENPGYPSLNARVHNGFVYGYTATNTGTRHSGATPPPTRGPATAAGSPGATSTTATGSSWRATSTRSSPPLLRCALRPAARPDEGPGRAGEDLAVPARRVSSAARAVPTPVVPPACSNG</sequence>
<feature type="compositionally biased region" description="Low complexity" evidence="1">
    <location>
        <begin position="299"/>
        <end position="308"/>
    </location>
</feature>
<dbReference type="eggNOG" id="ENOG50319JQ">
    <property type="taxonomic scope" value="Bacteria"/>
</dbReference>
<evidence type="ECO:0000313" key="4">
    <source>
        <dbReference type="Proteomes" id="UP000000488"/>
    </source>
</evidence>
<dbReference type="STRING" id="483219.LILAB_00305"/>
<dbReference type="KEGG" id="mfu:LILAB_00305"/>
<name>F8C8F1_MYXFH</name>